<evidence type="ECO:0000256" key="2">
    <source>
        <dbReference type="SAM" id="Phobius"/>
    </source>
</evidence>
<evidence type="ECO:0000256" key="1">
    <source>
        <dbReference type="SAM" id="MobiDB-lite"/>
    </source>
</evidence>
<sequence length="162" mass="17832">MDLKNKINEAIENGDFEMVDKLTQELYESEFGEQNVHYPDNFAENIIASSKGEKIKMNNKFKKLAVAASCTLIIGVTGFSVNAASGGKVVDNFKTIINSNSEVEKIYNDGKGNEVKVIIPDDKNYDVDTTIDETNDNNADVNISIKDKGSQNQQTNGDSLDN</sequence>
<keyword evidence="2" id="KW-1133">Transmembrane helix</keyword>
<name>A0A6N3EMX7_9FIRM</name>
<dbReference type="AlphaFoldDB" id="A0A6N3EMX7"/>
<feature type="compositionally biased region" description="Polar residues" evidence="1">
    <location>
        <begin position="150"/>
        <end position="162"/>
    </location>
</feature>
<proteinExistence type="predicted"/>
<keyword evidence="2" id="KW-0472">Membrane</keyword>
<feature type="region of interest" description="Disordered" evidence="1">
    <location>
        <begin position="135"/>
        <end position="162"/>
    </location>
</feature>
<dbReference type="RefSeq" id="WP_147617425.1">
    <property type="nucleotide sequence ID" value="NZ_CABIXZ010000005.1"/>
</dbReference>
<feature type="transmembrane region" description="Helical" evidence="2">
    <location>
        <begin position="64"/>
        <end position="84"/>
    </location>
</feature>
<evidence type="ECO:0000313" key="3">
    <source>
        <dbReference type="EMBL" id="VYU40151.1"/>
    </source>
</evidence>
<reference evidence="3" key="1">
    <citation type="submission" date="2019-11" db="EMBL/GenBank/DDBJ databases">
        <authorList>
            <person name="Feng L."/>
        </authorList>
    </citation>
    <scope>NUCLEOTIDE SEQUENCE</scope>
    <source>
        <strain evidence="3">IbartlettiiLFYP30</strain>
    </source>
</reference>
<dbReference type="EMBL" id="CACRUE010000036">
    <property type="protein sequence ID" value="VYU40151.1"/>
    <property type="molecule type" value="Genomic_DNA"/>
</dbReference>
<protein>
    <submittedName>
        <fullName evidence="3">Uncharacterized protein</fullName>
    </submittedName>
</protein>
<gene>
    <name evidence="3" type="ORF">IBLFYP30_02543</name>
</gene>
<accession>A0A6N3EMX7</accession>
<keyword evidence="2" id="KW-0812">Transmembrane</keyword>
<organism evidence="3">
    <name type="scientific">Intestinibacter bartlettii</name>
    <dbReference type="NCBI Taxonomy" id="261299"/>
    <lineage>
        <taxon>Bacteria</taxon>
        <taxon>Bacillati</taxon>
        <taxon>Bacillota</taxon>
        <taxon>Clostridia</taxon>
        <taxon>Peptostreptococcales</taxon>
        <taxon>Peptostreptococcaceae</taxon>
        <taxon>Intestinibacter</taxon>
    </lineage>
</organism>